<dbReference type="PANTHER" id="PTHR23282">
    <property type="entry name" value="APICAL ENDOSOMAL GLYCOPROTEIN PRECURSOR"/>
    <property type="match status" value="1"/>
</dbReference>
<dbReference type="Pfam" id="PF00629">
    <property type="entry name" value="MAM"/>
    <property type="match status" value="1"/>
</dbReference>
<feature type="non-terminal residue" evidence="2">
    <location>
        <position position="1"/>
    </location>
</feature>
<evidence type="ECO:0000313" key="3">
    <source>
        <dbReference type="Proteomes" id="UP000663873"/>
    </source>
</evidence>
<dbReference type="Proteomes" id="UP000663873">
    <property type="component" value="Unassembled WGS sequence"/>
</dbReference>
<accession>A0A821WUL0</accession>
<dbReference type="GO" id="GO:0016020">
    <property type="term" value="C:membrane"/>
    <property type="evidence" value="ECO:0007669"/>
    <property type="project" value="InterPro"/>
</dbReference>
<dbReference type="EMBL" id="CAJOBP010086180">
    <property type="protein sequence ID" value="CAF4931464.1"/>
    <property type="molecule type" value="Genomic_DNA"/>
</dbReference>
<feature type="domain" description="MAM" evidence="1">
    <location>
        <begin position="8"/>
        <end position="50"/>
    </location>
</feature>
<protein>
    <recommendedName>
        <fullName evidence="1">MAM domain-containing protein</fullName>
    </recommendedName>
</protein>
<dbReference type="InterPro" id="IPR013320">
    <property type="entry name" value="ConA-like_dom_sf"/>
</dbReference>
<dbReference type="PROSITE" id="PS50060">
    <property type="entry name" value="MAM_2"/>
    <property type="match status" value="1"/>
</dbReference>
<dbReference type="InterPro" id="IPR051560">
    <property type="entry name" value="MAM_domain-containing"/>
</dbReference>
<evidence type="ECO:0000313" key="2">
    <source>
        <dbReference type="EMBL" id="CAF4931464.1"/>
    </source>
</evidence>
<organism evidence="2 3">
    <name type="scientific">Rotaria socialis</name>
    <dbReference type="NCBI Taxonomy" id="392032"/>
    <lineage>
        <taxon>Eukaryota</taxon>
        <taxon>Metazoa</taxon>
        <taxon>Spiralia</taxon>
        <taxon>Gnathifera</taxon>
        <taxon>Rotifera</taxon>
        <taxon>Eurotatoria</taxon>
        <taxon>Bdelloidea</taxon>
        <taxon>Philodinida</taxon>
        <taxon>Philodinidae</taxon>
        <taxon>Rotaria</taxon>
    </lineage>
</organism>
<proteinExistence type="predicted"/>
<dbReference type="PANTHER" id="PTHR23282:SF146">
    <property type="entry name" value="RT07201P-RELATED"/>
    <property type="match status" value="1"/>
</dbReference>
<dbReference type="InterPro" id="IPR000998">
    <property type="entry name" value="MAM_dom"/>
</dbReference>
<reference evidence="2" key="1">
    <citation type="submission" date="2021-02" db="EMBL/GenBank/DDBJ databases">
        <authorList>
            <person name="Nowell W R."/>
        </authorList>
    </citation>
    <scope>NUCLEOTIDE SEQUENCE</scope>
</reference>
<keyword evidence="3" id="KW-1185">Reference proteome</keyword>
<dbReference type="Gene3D" id="2.60.120.200">
    <property type="match status" value="1"/>
</dbReference>
<sequence>MTLICIYFSGNLGNRWRYGHVTVSSNDPYQIAFEGVVGSSFQGDIAVDDI</sequence>
<comment type="caution">
    <text evidence="2">The sequence shown here is derived from an EMBL/GenBank/DDBJ whole genome shotgun (WGS) entry which is preliminary data.</text>
</comment>
<dbReference type="SUPFAM" id="SSF49899">
    <property type="entry name" value="Concanavalin A-like lectins/glucanases"/>
    <property type="match status" value="1"/>
</dbReference>
<name>A0A821WUL0_9BILA</name>
<evidence type="ECO:0000259" key="1">
    <source>
        <dbReference type="PROSITE" id="PS50060"/>
    </source>
</evidence>
<gene>
    <name evidence="2" type="ORF">UJA718_LOCUS46888</name>
</gene>
<dbReference type="AlphaFoldDB" id="A0A821WUL0"/>